<comment type="subcellular location">
    <subcellularLocation>
        <location evidence="1">Cell membrane</location>
        <topology evidence="1">Multi-pass membrane protein</topology>
    </subcellularLocation>
</comment>
<feature type="domain" description="Polysaccharide chain length determinant N-terminal" evidence="7">
    <location>
        <begin position="10"/>
        <end position="55"/>
    </location>
</feature>
<evidence type="ECO:0000259" key="7">
    <source>
        <dbReference type="Pfam" id="PF02706"/>
    </source>
</evidence>
<keyword evidence="10" id="KW-1185">Reference proteome</keyword>
<dbReference type="EMBL" id="CP001769">
    <property type="protein sequence ID" value="ADB40065.1"/>
    <property type="molecule type" value="Genomic_DNA"/>
</dbReference>
<sequence length="349" mass="39530">MLPFSTGLALRMLWQERRKVLFFLVVFVLLGVVVSLLMQPEFRSEARLMPEMSSSSGDVLKRLASVAGFAGVDLLDEGVEAVRPDLYPSLLQSTPFVLYLIQQPVTVSDGRVQTIGEFLERQASPWWGSRLLTRGHEDTKPLRLAAGTLQLSVRQHQLTDEISERVSAKFDTRSGIITITATMPDAGVAATVAQLAMNYLTRYVRHYRTEKARQDLGFYRQQLDEARRRYHLAQLTLFRYNEQHRNIVLLSTTMDRQRMEAELTIAQTVYTELAGQFEQSKLKVQARTPIFKILEPPKVPFRRVAPKRTLVVLLFAGLGLALGGLYVLAQNPAIFTSIRARLWPGENNV</sequence>
<gene>
    <name evidence="9" type="ordered locus">Slin_4078</name>
</gene>
<evidence type="ECO:0000256" key="6">
    <source>
        <dbReference type="SAM" id="Phobius"/>
    </source>
</evidence>
<dbReference type="KEGG" id="sli:Slin_4078"/>
<evidence type="ECO:0000313" key="9">
    <source>
        <dbReference type="EMBL" id="ADB40065.1"/>
    </source>
</evidence>
<evidence type="ECO:0000256" key="3">
    <source>
        <dbReference type="ARBA" id="ARBA00022692"/>
    </source>
</evidence>
<dbReference type="GO" id="GO:0004713">
    <property type="term" value="F:protein tyrosine kinase activity"/>
    <property type="evidence" value="ECO:0007669"/>
    <property type="project" value="TreeGrafter"/>
</dbReference>
<evidence type="ECO:0000313" key="10">
    <source>
        <dbReference type="Proteomes" id="UP000002028"/>
    </source>
</evidence>
<dbReference type="Proteomes" id="UP000002028">
    <property type="component" value="Chromosome"/>
</dbReference>
<dbReference type="PANTHER" id="PTHR32309:SF13">
    <property type="entry name" value="FERRIC ENTEROBACTIN TRANSPORT PROTEIN FEPE"/>
    <property type="match status" value="1"/>
</dbReference>
<protein>
    <submittedName>
        <fullName evidence="9">Lipopolysaccharide biosynthesis protein</fullName>
    </submittedName>
</protein>
<dbReference type="STRING" id="504472.Slin_4078"/>
<feature type="domain" description="Tyrosine-protein kinase G-rich" evidence="8">
    <location>
        <begin position="258"/>
        <end position="330"/>
    </location>
</feature>
<evidence type="ECO:0000256" key="1">
    <source>
        <dbReference type="ARBA" id="ARBA00004651"/>
    </source>
</evidence>
<keyword evidence="3 6" id="KW-0812">Transmembrane</keyword>
<evidence type="ECO:0000256" key="4">
    <source>
        <dbReference type="ARBA" id="ARBA00022989"/>
    </source>
</evidence>
<dbReference type="InterPro" id="IPR050445">
    <property type="entry name" value="Bact_polysacc_biosynth/exp"/>
</dbReference>
<dbReference type="AlphaFoldDB" id="D2QJL9"/>
<evidence type="ECO:0000259" key="8">
    <source>
        <dbReference type="Pfam" id="PF13807"/>
    </source>
</evidence>
<dbReference type="InterPro" id="IPR003856">
    <property type="entry name" value="LPS_length_determ_N"/>
</dbReference>
<keyword evidence="4 6" id="KW-1133">Transmembrane helix</keyword>
<dbReference type="InterPro" id="IPR032807">
    <property type="entry name" value="GNVR"/>
</dbReference>
<dbReference type="eggNOG" id="COG3206">
    <property type="taxonomic scope" value="Bacteria"/>
</dbReference>
<accession>D2QJL9</accession>
<reference evidence="9 10" key="1">
    <citation type="journal article" date="2010" name="Stand. Genomic Sci.">
        <title>Complete genome sequence of Spirosoma linguale type strain (1).</title>
        <authorList>
            <person name="Lail K."/>
            <person name="Sikorski J."/>
            <person name="Saunders E."/>
            <person name="Lapidus A."/>
            <person name="Glavina Del Rio T."/>
            <person name="Copeland A."/>
            <person name="Tice H."/>
            <person name="Cheng J.-F."/>
            <person name="Lucas S."/>
            <person name="Nolan M."/>
            <person name="Bruce D."/>
            <person name="Goodwin L."/>
            <person name="Pitluck S."/>
            <person name="Ivanova N."/>
            <person name="Mavromatis K."/>
            <person name="Ovchinnikova G."/>
            <person name="Pati A."/>
            <person name="Chen A."/>
            <person name="Palaniappan K."/>
            <person name="Land M."/>
            <person name="Hauser L."/>
            <person name="Chang Y.-J."/>
            <person name="Jeffries C.D."/>
            <person name="Chain P."/>
            <person name="Brettin T."/>
            <person name="Detter J.C."/>
            <person name="Schuetze A."/>
            <person name="Rohde M."/>
            <person name="Tindall B.J."/>
            <person name="Goeker M."/>
            <person name="Bristow J."/>
            <person name="Eisen J.A."/>
            <person name="Markowitz V."/>
            <person name="Hugenholtz P."/>
            <person name="Kyrpides N.C."/>
            <person name="Klenk H.-P."/>
            <person name="Chen F."/>
        </authorList>
    </citation>
    <scope>NUCLEOTIDE SEQUENCE [LARGE SCALE GENOMIC DNA]</scope>
    <source>
        <strain evidence="10">ATCC 33905 / DSM 74 / LMG 10896 / Claus 1</strain>
    </source>
</reference>
<organism evidence="9 10">
    <name type="scientific">Spirosoma linguale (strain ATCC 33905 / DSM 74 / LMG 10896 / Claus 1)</name>
    <dbReference type="NCBI Taxonomy" id="504472"/>
    <lineage>
        <taxon>Bacteria</taxon>
        <taxon>Pseudomonadati</taxon>
        <taxon>Bacteroidota</taxon>
        <taxon>Cytophagia</taxon>
        <taxon>Cytophagales</taxon>
        <taxon>Cytophagaceae</taxon>
        <taxon>Spirosoma</taxon>
    </lineage>
</organism>
<dbReference type="PANTHER" id="PTHR32309">
    <property type="entry name" value="TYROSINE-PROTEIN KINASE"/>
    <property type="match status" value="1"/>
</dbReference>
<dbReference type="HOGENOM" id="CLU_062217_1_0_10"/>
<dbReference type="GO" id="GO:0005886">
    <property type="term" value="C:plasma membrane"/>
    <property type="evidence" value="ECO:0007669"/>
    <property type="project" value="UniProtKB-SubCell"/>
</dbReference>
<evidence type="ECO:0000256" key="2">
    <source>
        <dbReference type="ARBA" id="ARBA00022475"/>
    </source>
</evidence>
<keyword evidence="5 6" id="KW-0472">Membrane</keyword>
<keyword evidence="2" id="KW-1003">Cell membrane</keyword>
<proteinExistence type="predicted"/>
<dbReference type="Pfam" id="PF13807">
    <property type="entry name" value="GNVR"/>
    <property type="match status" value="1"/>
</dbReference>
<feature type="transmembrane region" description="Helical" evidence="6">
    <location>
        <begin position="310"/>
        <end position="329"/>
    </location>
</feature>
<feature type="transmembrane region" description="Helical" evidence="6">
    <location>
        <begin position="20"/>
        <end position="38"/>
    </location>
</feature>
<name>D2QJL9_SPILD</name>
<evidence type="ECO:0000256" key="5">
    <source>
        <dbReference type="ARBA" id="ARBA00023136"/>
    </source>
</evidence>
<dbReference type="Pfam" id="PF02706">
    <property type="entry name" value="Wzz"/>
    <property type="match status" value="1"/>
</dbReference>